<organism evidence="2 3">
    <name type="scientific">Glarea lozoyensis (strain ATCC 74030 / MF5533)</name>
    <dbReference type="NCBI Taxonomy" id="1104152"/>
    <lineage>
        <taxon>Eukaryota</taxon>
        <taxon>Fungi</taxon>
        <taxon>Dikarya</taxon>
        <taxon>Ascomycota</taxon>
        <taxon>Pezizomycotina</taxon>
        <taxon>Leotiomycetes</taxon>
        <taxon>Helotiales</taxon>
        <taxon>Helotiaceae</taxon>
        <taxon>Glarea</taxon>
    </lineage>
</organism>
<name>H0EW94_GLAL7</name>
<dbReference type="Proteomes" id="UP000005446">
    <property type="component" value="Unassembled WGS sequence"/>
</dbReference>
<keyword evidence="1" id="KW-0812">Transmembrane</keyword>
<gene>
    <name evidence="2" type="ORF">M7I_7056</name>
</gene>
<evidence type="ECO:0000256" key="1">
    <source>
        <dbReference type="SAM" id="Phobius"/>
    </source>
</evidence>
<dbReference type="AlphaFoldDB" id="H0EW94"/>
<dbReference type="InParanoid" id="H0EW94"/>
<evidence type="ECO:0000313" key="2">
    <source>
        <dbReference type="EMBL" id="EHK97198.1"/>
    </source>
</evidence>
<reference evidence="2 3" key="1">
    <citation type="journal article" date="2012" name="Eukaryot. Cell">
        <title>Genome sequence of the fungus Glarea lozoyensis: the first genome sequence of a species from the Helotiaceae family.</title>
        <authorList>
            <person name="Youssar L."/>
            <person name="Gruening B.A."/>
            <person name="Erxleben A."/>
            <person name="Guenther S."/>
            <person name="Huettel W."/>
        </authorList>
    </citation>
    <scope>NUCLEOTIDE SEQUENCE [LARGE SCALE GENOMIC DNA]</scope>
    <source>
        <strain evidence="3">ATCC 74030 / MF5533</strain>
    </source>
</reference>
<sequence>MWLQAVLSGLGKRMNNLTPQEIESFYTLNVARATRVTVMVLFGLRLVVSLLAIVELISVANSLASPDQSWVSLSRFIWMMLKSLA</sequence>
<proteinExistence type="predicted"/>
<dbReference type="HOGENOM" id="CLU_2512835_0_0_1"/>
<protein>
    <submittedName>
        <fullName evidence="2">Uncharacterized protein</fullName>
    </submittedName>
</protein>
<feature type="transmembrane region" description="Helical" evidence="1">
    <location>
        <begin position="42"/>
        <end position="64"/>
    </location>
</feature>
<accession>H0EW94</accession>
<dbReference type="EMBL" id="AGUE01000204">
    <property type="protein sequence ID" value="EHK97198.1"/>
    <property type="molecule type" value="Genomic_DNA"/>
</dbReference>
<keyword evidence="3" id="KW-1185">Reference proteome</keyword>
<keyword evidence="1" id="KW-1133">Transmembrane helix</keyword>
<keyword evidence="1" id="KW-0472">Membrane</keyword>
<evidence type="ECO:0000313" key="3">
    <source>
        <dbReference type="Proteomes" id="UP000005446"/>
    </source>
</evidence>
<comment type="caution">
    <text evidence="2">The sequence shown here is derived from an EMBL/GenBank/DDBJ whole genome shotgun (WGS) entry which is preliminary data.</text>
</comment>
<dbReference type="OrthoDB" id="3918601at2759"/>